<feature type="non-terminal residue" evidence="1">
    <location>
        <position position="1"/>
    </location>
</feature>
<evidence type="ECO:0008006" key="2">
    <source>
        <dbReference type="Google" id="ProtNLM"/>
    </source>
</evidence>
<dbReference type="EMBL" id="LAZR01061641">
    <property type="protein sequence ID" value="KKK63175.1"/>
    <property type="molecule type" value="Genomic_DNA"/>
</dbReference>
<accession>A0A0F8XPQ9</accession>
<gene>
    <name evidence="1" type="ORF">LCGC14_2996940</name>
</gene>
<sequence>MNTGDTMEMFRQMKKRIAMEHWDEKVKFLGFRNDIPRLMAASDILTHPTRIEGFGLVLAEALAVGLPIVASNVEGIPEVLAGSDSIMVSPDDPLALREAVLRTLHREPHEAASASEKGRARAEEFRIAKRTDAMIQLFDDVLSGRF</sequence>
<dbReference type="Pfam" id="PF13692">
    <property type="entry name" value="Glyco_trans_1_4"/>
    <property type="match status" value="1"/>
</dbReference>
<comment type="caution">
    <text evidence="1">The sequence shown here is derived from an EMBL/GenBank/DDBJ whole genome shotgun (WGS) entry which is preliminary data.</text>
</comment>
<name>A0A0F8XPQ9_9ZZZZ</name>
<dbReference type="Gene3D" id="3.40.50.2000">
    <property type="entry name" value="Glycogen Phosphorylase B"/>
    <property type="match status" value="2"/>
</dbReference>
<evidence type="ECO:0000313" key="1">
    <source>
        <dbReference type="EMBL" id="KKK63175.1"/>
    </source>
</evidence>
<proteinExistence type="predicted"/>
<organism evidence="1">
    <name type="scientific">marine sediment metagenome</name>
    <dbReference type="NCBI Taxonomy" id="412755"/>
    <lineage>
        <taxon>unclassified sequences</taxon>
        <taxon>metagenomes</taxon>
        <taxon>ecological metagenomes</taxon>
    </lineage>
</organism>
<protein>
    <recommendedName>
        <fullName evidence="2">Glycosyl transferase family 1 domain-containing protein</fullName>
    </recommendedName>
</protein>
<dbReference type="SUPFAM" id="SSF53756">
    <property type="entry name" value="UDP-Glycosyltransferase/glycogen phosphorylase"/>
    <property type="match status" value="1"/>
</dbReference>
<dbReference type="GO" id="GO:0016757">
    <property type="term" value="F:glycosyltransferase activity"/>
    <property type="evidence" value="ECO:0007669"/>
    <property type="project" value="TreeGrafter"/>
</dbReference>
<dbReference type="AlphaFoldDB" id="A0A0F8XPQ9"/>
<dbReference type="PANTHER" id="PTHR12526:SF638">
    <property type="entry name" value="SPORE COAT PROTEIN SA"/>
    <property type="match status" value="1"/>
</dbReference>
<reference evidence="1" key="1">
    <citation type="journal article" date="2015" name="Nature">
        <title>Complex archaea that bridge the gap between prokaryotes and eukaryotes.</title>
        <authorList>
            <person name="Spang A."/>
            <person name="Saw J.H."/>
            <person name="Jorgensen S.L."/>
            <person name="Zaremba-Niedzwiedzka K."/>
            <person name="Martijn J."/>
            <person name="Lind A.E."/>
            <person name="van Eijk R."/>
            <person name="Schleper C."/>
            <person name="Guy L."/>
            <person name="Ettema T.J."/>
        </authorList>
    </citation>
    <scope>NUCLEOTIDE SEQUENCE</scope>
</reference>
<dbReference type="PANTHER" id="PTHR12526">
    <property type="entry name" value="GLYCOSYLTRANSFERASE"/>
    <property type="match status" value="1"/>
</dbReference>